<evidence type="ECO:0000256" key="5">
    <source>
        <dbReference type="ARBA" id="ARBA00022683"/>
    </source>
</evidence>
<dbReference type="Pfam" id="PF00358">
    <property type="entry name" value="PTS_EIIA_1"/>
    <property type="match status" value="1"/>
</dbReference>
<evidence type="ECO:0000256" key="3">
    <source>
        <dbReference type="ARBA" id="ARBA00022597"/>
    </source>
</evidence>
<dbReference type="EMBL" id="FRAG01000003">
    <property type="protein sequence ID" value="SHJ58707.1"/>
    <property type="molecule type" value="Genomic_DNA"/>
</dbReference>
<feature type="domain" description="PTS EIIA type-1" evidence="7">
    <location>
        <begin position="29"/>
        <end position="133"/>
    </location>
</feature>
<dbReference type="RefSeq" id="WP_073146727.1">
    <property type="nucleotide sequence ID" value="NZ_FRAG01000003.1"/>
</dbReference>
<keyword evidence="6" id="KW-0418">Kinase</keyword>
<dbReference type="OrthoDB" id="92465at2"/>
<proteinExistence type="predicted"/>
<dbReference type="PROSITE" id="PS00371">
    <property type="entry name" value="PTS_EIIA_TYPE_1_HIS"/>
    <property type="match status" value="1"/>
</dbReference>
<keyword evidence="3" id="KW-0762">Sugar transport</keyword>
<dbReference type="STRING" id="1121301.SAMN02745912_00415"/>
<evidence type="ECO:0000256" key="4">
    <source>
        <dbReference type="ARBA" id="ARBA00022679"/>
    </source>
</evidence>
<evidence type="ECO:0000256" key="2">
    <source>
        <dbReference type="ARBA" id="ARBA00022448"/>
    </source>
</evidence>
<dbReference type="InterPro" id="IPR001127">
    <property type="entry name" value="PTS_EIIA_1_perm"/>
</dbReference>
<dbReference type="PROSITE" id="PS51093">
    <property type="entry name" value="PTS_EIIA_TYPE_1"/>
    <property type="match status" value="1"/>
</dbReference>
<dbReference type="GO" id="GO:0009401">
    <property type="term" value="P:phosphoenolpyruvate-dependent sugar phosphotransferase system"/>
    <property type="evidence" value="ECO:0007669"/>
    <property type="project" value="UniProtKB-KW"/>
</dbReference>
<protein>
    <submittedName>
        <fullName evidence="8">PTS system IIA component, Glc family (TC 4.A.1)</fullName>
    </submittedName>
</protein>
<accession>A0A1M6KIC9</accession>
<dbReference type="InterPro" id="IPR050890">
    <property type="entry name" value="PTS_EIIA_component"/>
</dbReference>
<name>A0A1M6KIC9_PARC5</name>
<sequence>MFGFHKKNKEIKILAPMDGKLIDLTEVPDQVFSQKMVGEGVAIVPEKGKVVSPIDGKVVQIFPTNHAIGILSKDGLEVLIHVGIDTVELKGQGFKRLVEVNSEIRVGDELLEVDLEYIKSKGKQIITPIIITNGESVKEYIKMSGKVKAGKDLAIELVLKK</sequence>
<dbReference type="SUPFAM" id="SSF51261">
    <property type="entry name" value="Duplicated hybrid motif"/>
    <property type="match status" value="1"/>
</dbReference>
<dbReference type="Gene3D" id="2.70.70.10">
    <property type="entry name" value="Glucose Permease (Domain IIA)"/>
    <property type="match status" value="1"/>
</dbReference>
<dbReference type="InterPro" id="IPR011055">
    <property type="entry name" value="Dup_hybrid_motif"/>
</dbReference>
<comment type="subcellular location">
    <subcellularLocation>
        <location evidence="1">Cytoplasm</location>
    </subcellularLocation>
</comment>
<organism evidence="8 9">
    <name type="scientific">Paramaledivibacter caminithermalis (strain DSM 15212 / CIP 107654 / DViRD3)</name>
    <name type="common">Clostridium caminithermale</name>
    <dbReference type="NCBI Taxonomy" id="1121301"/>
    <lineage>
        <taxon>Bacteria</taxon>
        <taxon>Bacillati</taxon>
        <taxon>Bacillota</taxon>
        <taxon>Clostridia</taxon>
        <taxon>Peptostreptococcales</taxon>
        <taxon>Caminicellaceae</taxon>
        <taxon>Paramaledivibacter</taxon>
    </lineage>
</organism>
<dbReference type="FunFam" id="2.70.70.10:FF:000001">
    <property type="entry name" value="PTS system glucose-specific IIA component"/>
    <property type="match status" value="1"/>
</dbReference>
<evidence type="ECO:0000313" key="9">
    <source>
        <dbReference type="Proteomes" id="UP000184465"/>
    </source>
</evidence>
<dbReference type="NCBIfam" id="TIGR00830">
    <property type="entry name" value="PTBA"/>
    <property type="match status" value="1"/>
</dbReference>
<keyword evidence="9" id="KW-1185">Reference proteome</keyword>
<dbReference type="GO" id="GO:0005737">
    <property type="term" value="C:cytoplasm"/>
    <property type="evidence" value="ECO:0007669"/>
    <property type="project" value="UniProtKB-SubCell"/>
</dbReference>
<reference evidence="8 9" key="1">
    <citation type="submission" date="2016-11" db="EMBL/GenBank/DDBJ databases">
        <authorList>
            <person name="Jaros S."/>
            <person name="Januszkiewicz K."/>
            <person name="Wedrychowicz H."/>
        </authorList>
    </citation>
    <scope>NUCLEOTIDE SEQUENCE [LARGE SCALE GENOMIC DNA]</scope>
    <source>
        <strain evidence="8 9">DSM 15212</strain>
    </source>
</reference>
<evidence type="ECO:0000259" key="7">
    <source>
        <dbReference type="PROSITE" id="PS51093"/>
    </source>
</evidence>
<dbReference type="GO" id="GO:0016301">
    <property type="term" value="F:kinase activity"/>
    <property type="evidence" value="ECO:0007669"/>
    <property type="project" value="UniProtKB-KW"/>
</dbReference>
<dbReference type="AlphaFoldDB" id="A0A1M6KIC9"/>
<keyword evidence="2" id="KW-0813">Transport</keyword>
<keyword evidence="4" id="KW-0808">Transferase</keyword>
<dbReference type="PANTHER" id="PTHR45008:SF1">
    <property type="entry name" value="PTS SYSTEM GLUCOSE-SPECIFIC EIIA COMPONENT"/>
    <property type="match status" value="1"/>
</dbReference>
<gene>
    <name evidence="8" type="ORF">SAMN02745912_00415</name>
</gene>
<keyword evidence="5" id="KW-0598">Phosphotransferase system</keyword>
<dbReference type="Proteomes" id="UP000184465">
    <property type="component" value="Unassembled WGS sequence"/>
</dbReference>
<dbReference type="PANTHER" id="PTHR45008">
    <property type="entry name" value="PTS SYSTEM GLUCOSE-SPECIFIC EIIA COMPONENT"/>
    <property type="match status" value="1"/>
</dbReference>
<evidence type="ECO:0000313" key="8">
    <source>
        <dbReference type="EMBL" id="SHJ58707.1"/>
    </source>
</evidence>
<evidence type="ECO:0000256" key="6">
    <source>
        <dbReference type="ARBA" id="ARBA00022777"/>
    </source>
</evidence>
<evidence type="ECO:0000256" key="1">
    <source>
        <dbReference type="ARBA" id="ARBA00004496"/>
    </source>
</evidence>